<dbReference type="PANTHER" id="PTHR24220">
    <property type="entry name" value="IMPORT ATP-BINDING PROTEIN"/>
    <property type="match status" value="1"/>
</dbReference>
<evidence type="ECO:0000256" key="10">
    <source>
        <dbReference type="ARBA" id="ARBA00023251"/>
    </source>
</evidence>
<feature type="transmembrane region" description="Helical" evidence="12">
    <location>
        <begin position="569"/>
        <end position="597"/>
    </location>
</feature>
<keyword evidence="2" id="KW-0813">Transport</keyword>
<evidence type="ECO:0000256" key="4">
    <source>
        <dbReference type="ARBA" id="ARBA00022519"/>
    </source>
</evidence>
<evidence type="ECO:0000256" key="6">
    <source>
        <dbReference type="ARBA" id="ARBA00022741"/>
    </source>
</evidence>
<evidence type="ECO:0000256" key="11">
    <source>
        <dbReference type="ARBA" id="ARBA00038388"/>
    </source>
</evidence>
<evidence type="ECO:0000256" key="3">
    <source>
        <dbReference type="ARBA" id="ARBA00022475"/>
    </source>
</evidence>
<evidence type="ECO:0000256" key="7">
    <source>
        <dbReference type="ARBA" id="ARBA00022840"/>
    </source>
</evidence>
<evidence type="ECO:0000313" key="15">
    <source>
        <dbReference type="Proteomes" id="UP001246576"/>
    </source>
</evidence>
<keyword evidence="15" id="KW-1185">Reference proteome</keyword>
<dbReference type="InterPro" id="IPR025857">
    <property type="entry name" value="MacB_PCD"/>
</dbReference>
<evidence type="ECO:0000313" key="14">
    <source>
        <dbReference type="EMBL" id="MDR9851825.1"/>
    </source>
</evidence>
<feature type="transmembrane region" description="Helical" evidence="12">
    <location>
        <begin position="603"/>
        <end position="625"/>
    </location>
</feature>
<feature type="domain" description="ABC transporter" evidence="13">
    <location>
        <begin position="4"/>
        <end position="244"/>
    </location>
</feature>
<dbReference type="InterPro" id="IPR027417">
    <property type="entry name" value="P-loop_NTPase"/>
</dbReference>
<evidence type="ECO:0000259" key="13">
    <source>
        <dbReference type="PROSITE" id="PS50893"/>
    </source>
</evidence>
<keyword evidence="10" id="KW-0046">Antibiotic resistance</keyword>
<comment type="similarity">
    <text evidence="11">Belongs to the ABC transporter superfamily. Macrolide exporter (TC 3.A.1.122) family.</text>
</comment>
<evidence type="ECO:0000256" key="5">
    <source>
        <dbReference type="ARBA" id="ARBA00022692"/>
    </source>
</evidence>
<dbReference type="InterPro" id="IPR003439">
    <property type="entry name" value="ABC_transporter-like_ATP-bd"/>
</dbReference>
<evidence type="ECO:0000256" key="1">
    <source>
        <dbReference type="ARBA" id="ARBA00004429"/>
    </source>
</evidence>
<comment type="subcellular location">
    <subcellularLocation>
        <location evidence="1">Cell inner membrane</location>
        <topology evidence="1">Multi-pass membrane protein</topology>
    </subcellularLocation>
</comment>
<keyword evidence="5 12" id="KW-0812">Transmembrane</keyword>
<dbReference type="Pfam" id="PF02687">
    <property type="entry name" value="FtsX"/>
    <property type="match status" value="1"/>
</dbReference>
<evidence type="ECO:0000256" key="9">
    <source>
        <dbReference type="ARBA" id="ARBA00023136"/>
    </source>
</evidence>
<evidence type="ECO:0000256" key="8">
    <source>
        <dbReference type="ARBA" id="ARBA00022989"/>
    </source>
</evidence>
<sequence>MPLIELRDLRKAYPAGEEGAPVEVIKGISLTIHAGEFVALVGSSGSGKSTLMHILGCLDRPNAGSYRIRGQDVGQMEAEELARLRRETFGFVFQGYHLIRTLDALDNVQIPALYAGLPPQQRRQRATELLARLGLGRRLHHRPGQLSGGQQQRVSIARALINGGQIILADEPTGALDSQSGAEVVQLLHELAAAGHTVILITHDHAIAAQADRRIEIRDGAVVADSGPVRRLERSPCGSAGQTFDLPLRAPWALRETLLDAWRALGVNRFRTLLTLLSIIIGVASVIVMMAIGLGTQAQVIEKMALFGSNRMYVVPGAEQGRTLGGVLMPEDVALVASIPNVAIAMPFREGNVTLRAGRVDVQSRIWAVTSDAPRVLNWKTVRGEFFSRADETSLAAVAVLGKKARQRVFGSQQAVGRYLLVNDVPFRVIGELAEKGLVTGDSDDDDVILVPFSSATRRVLGQTELSWISILLDDVSQSEATAQEITRVMQQVRRVKDFQVFNQAALIAAQKETQQTLTLMLGLIAAISLVVGGIGVMNIMLMSVAERTREIGIRLAVGARQRDIRRQFLCEALVVSLVGGGAGAIIGIAIGVLLILAGVHLIFSLGTILTAFASALLTGLAFGFMPASKAARLDPVQALSSE</sequence>
<keyword evidence="7" id="KW-0067">ATP-binding</keyword>
<feature type="transmembrane region" description="Helical" evidence="12">
    <location>
        <begin position="273"/>
        <end position="294"/>
    </location>
</feature>
<dbReference type="EMBL" id="JAVLSJ010000023">
    <property type="protein sequence ID" value="MDR9851825.1"/>
    <property type="molecule type" value="Genomic_DNA"/>
</dbReference>
<dbReference type="CDD" id="cd03255">
    <property type="entry name" value="ABC_MJ0796_LolCDE_FtsE"/>
    <property type="match status" value="1"/>
</dbReference>
<dbReference type="PANTHER" id="PTHR24220:SF86">
    <property type="entry name" value="ABC TRANSPORTER ABCH.1"/>
    <property type="match status" value="1"/>
</dbReference>
<dbReference type="RefSeq" id="WP_310841662.1">
    <property type="nucleotide sequence ID" value="NZ_JAVLSJ010000023.1"/>
</dbReference>
<dbReference type="Proteomes" id="UP001246576">
    <property type="component" value="Unassembled WGS sequence"/>
</dbReference>
<dbReference type="SMART" id="SM00382">
    <property type="entry name" value="AAA"/>
    <property type="match status" value="1"/>
</dbReference>
<dbReference type="Gene3D" id="3.40.50.300">
    <property type="entry name" value="P-loop containing nucleotide triphosphate hydrolases"/>
    <property type="match status" value="1"/>
</dbReference>
<accession>A0ABU2EVD9</accession>
<keyword evidence="3" id="KW-1003">Cell membrane</keyword>
<feature type="transmembrane region" description="Helical" evidence="12">
    <location>
        <begin position="520"/>
        <end position="542"/>
    </location>
</feature>
<evidence type="ECO:0000256" key="2">
    <source>
        <dbReference type="ARBA" id="ARBA00022448"/>
    </source>
</evidence>
<gene>
    <name evidence="14" type="ORF">RI048_26610</name>
</gene>
<reference evidence="14" key="1">
    <citation type="submission" date="2023-09" db="EMBL/GenBank/DDBJ databases">
        <title>Description of first Herbaspirillum huttiense subsp. nephrolepsisexaltata and Herbaspirillum huttiense subsp. lycopersicon.</title>
        <authorList>
            <person name="Poudel M."/>
            <person name="Sharma A."/>
            <person name="Goss E."/>
            <person name="Tapia J.H."/>
            <person name="Harmon C.M."/>
            <person name="Jones J.B."/>
        </authorList>
    </citation>
    <scope>NUCLEOTIDE SEQUENCE</scope>
    <source>
        <strain evidence="14">SE1</strain>
    </source>
</reference>
<dbReference type="Pfam" id="PF12704">
    <property type="entry name" value="MacB_PCD"/>
    <property type="match status" value="1"/>
</dbReference>
<keyword evidence="4" id="KW-0997">Cell inner membrane</keyword>
<dbReference type="InterPro" id="IPR003593">
    <property type="entry name" value="AAA+_ATPase"/>
</dbReference>
<evidence type="ECO:0000256" key="12">
    <source>
        <dbReference type="SAM" id="Phobius"/>
    </source>
</evidence>
<keyword evidence="6" id="KW-0547">Nucleotide-binding</keyword>
<dbReference type="InterPro" id="IPR017911">
    <property type="entry name" value="MacB-like_ATP-bd"/>
</dbReference>
<proteinExistence type="inferred from homology"/>
<comment type="caution">
    <text evidence="14">The sequence shown here is derived from an EMBL/GenBank/DDBJ whole genome shotgun (WGS) entry which is preliminary data.</text>
</comment>
<keyword evidence="9 12" id="KW-0472">Membrane</keyword>
<dbReference type="PROSITE" id="PS50893">
    <property type="entry name" value="ABC_TRANSPORTER_2"/>
    <property type="match status" value="1"/>
</dbReference>
<dbReference type="InterPro" id="IPR003838">
    <property type="entry name" value="ABC3_permease_C"/>
</dbReference>
<dbReference type="SUPFAM" id="SSF52540">
    <property type="entry name" value="P-loop containing nucleoside triphosphate hydrolases"/>
    <property type="match status" value="1"/>
</dbReference>
<dbReference type="PROSITE" id="PS00211">
    <property type="entry name" value="ABC_TRANSPORTER_1"/>
    <property type="match status" value="1"/>
</dbReference>
<dbReference type="Pfam" id="PF00005">
    <property type="entry name" value="ABC_tran"/>
    <property type="match status" value="1"/>
</dbReference>
<name>A0ABU2EVD9_9BURK</name>
<protein>
    <submittedName>
        <fullName evidence="14">MacB family efflux pump subunit</fullName>
    </submittedName>
</protein>
<organism evidence="14 15">
    <name type="scientific">Herbaspirillum huttiense subsp. lycopersici</name>
    <dbReference type="NCBI Taxonomy" id="3074428"/>
    <lineage>
        <taxon>Bacteria</taxon>
        <taxon>Pseudomonadati</taxon>
        <taxon>Pseudomonadota</taxon>
        <taxon>Betaproteobacteria</taxon>
        <taxon>Burkholderiales</taxon>
        <taxon>Oxalobacteraceae</taxon>
        <taxon>Herbaspirillum</taxon>
    </lineage>
</organism>
<keyword evidence="8 12" id="KW-1133">Transmembrane helix</keyword>
<dbReference type="InterPro" id="IPR015854">
    <property type="entry name" value="ABC_transpr_LolD-like"/>
</dbReference>
<dbReference type="InterPro" id="IPR017871">
    <property type="entry name" value="ABC_transporter-like_CS"/>
</dbReference>